<comment type="caution">
    <text evidence="5">The sequence shown here is derived from an EMBL/GenBank/DDBJ whole genome shotgun (WGS) entry which is preliminary data.</text>
</comment>
<dbReference type="GO" id="GO:0006952">
    <property type="term" value="P:defense response"/>
    <property type="evidence" value="ECO:0007669"/>
    <property type="project" value="UniProtKB-KW"/>
</dbReference>
<feature type="domain" description="Disease resistance N-terminal" evidence="4">
    <location>
        <begin position="129"/>
        <end position="201"/>
    </location>
</feature>
<evidence type="ECO:0000259" key="4">
    <source>
        <dbReference type="Pfam" id="PF18052"/>
    </source>
</evidence>
<dbReference type="AlphaFoldDB" id="A0A8S0S0T2"/>
<dbReference type="Gramene" id="OE9A051749T1">
    <property type="protein sequence ID" value="OE9A051749C1"/>
    <property type="gene ID" value="OE9A051749"/>
</dbReference>
<keyword evidence="6" id="KW-1185">Reference proteome</keyword>
<dbReference type="OrthoDB" id="914265at2759"/>
<organism evidence="5 6">
    <name type="scientific">Olea europaea subsp. europaea</name>
    <dbReference type="NCBI Taxonomy" id="158383"/>
    <lineage>
        <taxon>Eukaryota</taxon>
        <taxon>Viridiplantae</taxon>
        <taxon>Streptophyta</taxon>
        <taxon>Embryophyta</taxon>
        <taxon>Tracheophyta</taxon>
        <taxon>Spermatophyta</taxon>
        <taxon>Magnoliopsida</taxon>
        <taxon>eudicotyledons</taxon>
        <taxon>Gunneridae</taxon>
        <taxon>Pentapetalae</taxon>
        <taxon>asterids</taxon>
        <taxon>lamiids</taxon>
        <taxon>Lamiales</taxon>
        <taxon>Oleaceae</taxon>
        <taxon>Oleeae</taxon>
        <taxon>Olea</taxon>
    </lineage>
</organism>
<proteinExistence type="predicted"/>
<dbReference type="Pfam" id="PF18052">
    <property type="entry name" value="Rx_N"/>
    <property type="match status" value="1"/>
</dbReference>
<evidence type="ECO:0000256" key="1">
    <source>
        <dbReference type="ARBA" id="ARBA00022737"/>
    </source>
</evidence>
<dbReference type="Gene3D" id="1.20.5.4130">
    <property type="match status" value="1"/>
</dbReference>
<keyword evidence="2" id="KW-0547">Nucleotide-binding</keyword>
<dbReference type="Proteomes" id="UP000594638">
    <property type="component" value="Unassembled WGS sequence"/>
</dbReference>
<name>A0A8S0S0T2_OLEEU</name>
<dbReference type="InterPro" id="IPR041118">
    <property type="entry name" value="Rx_N"/>
</dbReference>
<accession>A0A8S0S0T2</accession>
<dbReference type="EMBL" id="CACTIH010003787">
    <property type="protein sequence ID" value="CAA2985010.1"/>
    <property type="molecule type" value="Genomic_DNA"/>
</dbReference>
<evidence type="ECO:0000256" key="3">
    <source>
        <dbReference type="ARBA" id="ARBA00022821"/>
    </source>
</evidence>
<sequence length="239" mass="27704">MSEVAPTPHPNEVVKVFIDFLLQILKEIMRLEPDFIVSVKGSFQNLQTELGFLTTFLRDVPMRLQFTEVNETKNILDDEVLEARRLNLPLSDFLRNFELLETKIKVHCITVSKLLGSVDTKSSVLSLFIVDSLLDDLEDLINYKAERIVGVKDLITILYEELTLLRSTFNDIAVARHIQLEELMIQTRDLAYEIEYVINSFPPIWYLNIRLPQILEKIQLIKMAIQEKNRTADAGIREE</sequence>
<reference evidence="5 6" key="1">
    <citation type="submission" date="2019-12" db="EMBL/GenBank/DDBJ databases">
        <authorList>
            <person name="Alioto T."/>
            <person name="Alioto T."/>
            <person name="Gomez Garrido J."/>
        </authorList>
    </citation>
    <scope>NUCLEOTIDE SEQUENCE [LARGE SCALE GENOMIC DNA]</scope>
</reference>
<keyword evidence="3" id="KW-0611">Plant defense</keyword>
<evidence type="ECO:0000256" key="2">
    <source>
        <dbReference type="ARBA" id="ARBA00022741"/>
    </source>
</evidence>
<protein>
    <recommendedName>
        <fullName evidence="4">Disease resistance N-terminal domain-containing protein</fullName>
    </recommendedName>
</protein>
<evidence type="ECO:0000313" key="6">
    <source>
        <dbReference type="Proteomes" id="UP000594638"/>
    </source>
</evidence>
<keyword evidence="1" id="KW-0677">Repeat</keyword>
<gene>
    <name evidence="5" type="ORF">OLEA9_A051749</name>
</gene>
<evidence type="ECO:0000313" key="5">
    <source>
        <dbReference type="EMBL" id="CAA2985010.1"/>
    </source>
</evidence>
<dbReference type="GO" id="GO:0000166">
    <property type="term" value="F:nucleotide binding"/>
    <property type="evidence" value="ECO:0007669"/>
    <property type="project" value="UniProtKB-KW"/>
</dbReference>